<organism evidence="2 3">
    <name type="scientific">Diaporthe vaccinii</name>
    <dbReference type="NCBI Taxonomy" id="105482"/>
    <lineage>
        <taxon>Eukaryota</taxon>
        <taxon>Fungi</taxon>
        <taxon>Dikarya</taxon>
        <taxon>Ascomycota</taxon>
        <taxon>Pezizomycotina</taxon>
        <taxon>Sordariomycetes</taxon>
        <taxon>Sordariomycetidae</taxon>
        <taxon>Diaporthales</taxon>
        <taxon>Diaporthaceae</taxon>
        <taxon>Diaporthe</taxon>
        <taxon>Diaporthe eres species complex</taxon>
    </lineage>
</organism>
<dbReference type="EMBL" id="JBAWTH010000087">
    <property type="protein sequence ID" value="KAL2278368.1"/>
    <property type="molecule type" value="Genomic_DNA"/>
</dbReference>
<accession>A0ABR4E7I5</accession>
<dbReference type="Proteomes" id="UP001600888">
    <property type="component" value="Unassembled WGS sequence"/>
</dbReference>
<protein>
    <recommendedName>
        <fullName evidence="4">Amidoligase enzyme</fullName>
    </recommendedName>
</protein>
<gene>
    <name evidence="2" type="ORF">FJTKL_14473</name>
</gene>
<feature type="region of interest" description="Disordered" evidence="1">
    <location>
        <begin position="389"/>
        <end position="412"/>
    </location>
</feature>
<evidence type="ECO:0008006" key="4">
    <source>
        <dbReference type="Google" id="ProtNLM"/>
    </source>
</evidence>
<name>A0ABR4E7I5_9PEZI</name>
<evidence type="ECO:0000313" key="3">
    <source>
        <dbReference type="Proteomes" id="UP001600888"/>
    </source>
</evidence>
<feature type="compositionally biased region" description="Basic residues" evidence="1">
    <location>
        <begin position="389"/>
        <end position="398"/>
    </location>
</feature>
<comment type="caution">
    <text evidence="2">The sequence shown here is derived from an EMBL/GenBank/DDBJ whole genome shotgun (WGS) entry which is preliminary data.</text>
</comment>
<keyword evidence="3" id="KW-1185">Reference proteome</keyword>
<evidence type="ECO:0000256" key="1">
    <source>
        <dbReference type="SAM" id="MobiDB-lite"/>
    </source>
</evidence>
<sequence>MASQSLPGHARPLTFGVEFEFLVAKRADPDPHSKDTRWTIPSSPLGNANNILANSQAQDFIKSLLASNGIPALSKNRYGLSDIAYVQSEGDLQKVQPPPIPNRVAVHAFWMVSDDPSVKMIEGEDIHGYKFEDMEVASRILQESEFKEVENVYSLIQNTIKTQVNSSCGLHYHIGIRHLFLESVKKLVTLLMVVEDNGLFQRICAQHRSFPANRYCQPVSKLSRAAMQRDNPSGGLVNHSLAAHLPKQHGISRDLLPALARIWHCGGVDEVEKQIRTCNDGHNAHSGFNARGGFAIRKPILELDIEGVLVGTDPTIEFRYKESTGSALEDYHWLQLCLRLVRGAEWPQQQFRAALGVLSTANTLEGLLGGLGVEGNEVRWWSTIAERHRGHPAPSKKTRFLEPENVSSSGVA</sequence>
<dbReference type="PANTHER" id="PTHR36847">
    <property type="entry name" value="AMIDOLIGASE ENZYME"/>
    <property type="match status" value="1"/>
</dbReference>
<evidence type="ECO:0000313" key="2">
    <source>
        <dbReference type="EMBL" id="KAL2278368.1"/>
    </source>
</evidence>
<dbReference type="PANTHER" id="PTHR36847:SF1">
    <property type="entry name" value="AMIDOLIGASE ENZYME"/>
    <property type="match status" value="1"/>
</dbReference>
<proteinExistence type="predicted"/>
<dbReference type="InterPro" id="IPR022025">
    <property type="entry name" value="Amidoligase_2"/>
</dbReference>
<dbReference type="Pfam" id="PF12224">
    <property type="entry name" value="Amidoligase_2"/>
    <property type="match status" value="1"/>
</dbReference>
<reference evidence="2 3" key="1">
    <citation type="submission" date="2024-03" db="EMBL/GenBank/DDBJ databases">
        <title>A high-quality draft genome sequence of Diaporthe vaccinii, a causative agent of upright dieback and viscid rot disease in cranberry plants.</title>
        <authorList>
            <person name="Sarrasin M."/>
            <person name="Lang B.F."/>
            <person name="Burger G."/>
        </authorList>
    </citation>
    <scope>NUCLEOTIDE SEQUENCE [LARGE SCALE GENOMIC DNA]</scope>
    <source>
        <strain evidence="2 3">IS7</strain>
    </source>
</reference>